<feature type="transmembrane region" description="Helical" evidence="7">
    <location>
        <begin position="20"/>
        <end position="40"/>
    </location>
</feature>
<reference evidence="8 9" key="1">
    <citation type="submission" date="2021-11" db="EMBL/GenBank/DDBJ databases">
        <title>Genome sequence.</title>
        <authorList>
            <person name="Sun Q."/>
        </authorList>
    </citation>
    <scope>NUCLEOTIDE SEQUENCE [LARGE SCALE GENOMIC DNA]</scope>
    <source>
        <strain evidence="8 9">KCTC 12005</strain>
    </source>
</reference>
<dbReference type="InterPro" id="IPR032808">
    <property type="entry name" value="DoxX"/>
</dbReference>
<keyword evidence="4 7" id="KW-0812">Transmembrane</keyword>
<evidence type="ECO:0000256" key="6">
    <source>
        <dbReference type="ARBA" id="ARBA00023136"/>
    </source>
</evidence>
<dbReference type="PANTHER" id="PTHR33452">
    <property type="entry name" value="OXIDOREDUCTASE CATD-RELATED"/>
    <property type="match status" value="1"/>
</dbReference>
<protein>
    <submittedName>
        <fullName evidence="8">DoxX family protein</fullName>
    </submittedName>
</protein>
<evidence type="ECO:0000313" key="8">
    <source>
        <dbReference type="EMBL" id="MCD2164152.1"/>
    </source>
</evidence>
<evidence type="ECO:0000256" key="1">
    <source>
        <dbReference type="ARBA" id="ARBA00004651"/>
    </source>
</evidence>
<dbReference type="PANTHER" id="PTHR33452:SF1">
    <property type="entry name" value="INNER MEMBRANE PROTEIN YPHA-RELATED"/>
    <property type="match status" value="1"/>
</dbReference>
<dbReference type="Proteomes" id="UP001199260">
    <property type="component" value="Unassembled WGS sequence"/>
</dbReference>
<organism evidence="8 9">
    <name type="scientific">Comamonas koreensis</name>
    <dbReference type="NCBI Taxonomy" id="160825"/>
    <lineage>
        <taxon>Bacteria</taxon>
        <taxon>Pseudomonadati</taxon>
        <taxon>Pseudomonadota</taxon>
        <taxon>Betaproteobacteria</taxon>
        <taxon>Burkholderiales</taxon>
        <taxon>Comamonadaceae</taxon>
        <taxon>Comamonas</taxon>
    </lineage>
</organism>
<comment type="subcellular location">
    <subcellularLocation>
        <location evidence="1">Cell membrane</location>
        <topology evidence="1">Multi-pass membrane protein</topology>
    </subcellularLocation>
</comment>
<sequence length="165" mass="17918">MSRYSALLSSPGGGFFTPLALIRIAFGLFFFASGFNKLFVPANQVLMLETITDAGIPFPQFMAVFVAACETVFGLLLTIGLLTRLSASVLLCISTVALFTVGLHQIPANLNLLTWYSWLLYLPESGYILMAIVLIVQGCGPWGVDRWIHQKLHQGDSAGHGVSHT</sequence>
<gene>
    <name evidence="8" type="ORF">LPW39_03265</name>
</gene>
<accession>A0AAW4XS42</accession>
<evidence type="ECO:0000256" key="5">
    <source>
        <dbReference type="ARBA" id="ARBA00022989"/>
    </source>
</evidence>
<evidence type="ECO:0000313" key="9">
    <source>
        <dbReference type="Proteomes" id="UP001199260"/>
    </source>
</evidence>
<name>A0AAW4XS42_9BURK</name>
<feature type="transmembrane region" description="Helical" evidence="7">
    <location>
        <begin position="89"/>
        <end position="106"/>
    </location>
</feature>
<evidence type="ECO:0000256" key="3">
    <source>
        <dbReference type="ARBA" id="ARBA00022475"/>
    </source>
</evidence>
<dbReference type="AlphaFoldDB" id="A0AAW4XS42"/>
<keyword evidence="9" id="KW-1185">Reference proteome</keyword>
<comment type="caution">
    <text evidence="8">The sequence shown here is derived from an EMBL/GenBank/DDBJ whole genome shotgun (WGS) entry which is preliminary data.</text>
</comment>
<evidence type="ECO:0000256" key="2">
    <source>
        <dbReference type="ARBA" id="ARBA00006679"/>
    </source>
</evidence>
<dbReference type="GO" id="GO:0005886">
    <property type="term" value="C:plasma membrane"/>
    <property type="evidence" value="ECO:0007669"/>
    <property type="project" value="UniProtKB-SubCell"/>
</dbReference>
<evidence type="ECO:0000256" key="7">
    <source>
        <dbReference type="SAM" id="Phobius"/>
    </source>
</evidence>
<feature type="transmembrane region" description="Helical" evidence="7">
    <location>
        <begin position="60"/>
        <end position="82"/>
    </location>
</feature>
<comment type="similarity">
    <text evidence="2">Belongs to the DoxX family.</text>
</comment>
<keyword evidence="5 7" id="KW-1133">Transmembrane helix</keyword>
<evidence type="ECO:0000256" key="4">
    <source>
        <dbReference type="ARBA" id="ARBA00022692"/>
    </source>
</evidence>
<dbReference type="EMBL" id="JAJNCT010000005">
    <property type="protein sequence ID" value="MCD2164152.1"/>
    <property type="molecule type" value="Genomic_DNA"/>
</dbReference>
<dbReference type="InterPro" id="IPR051907">
    <property type="entry name" value="DoxX-like_oxidoreductase"/>
</dbReference>
<proteinExistence type="inferred from homology"/>
<dbReference type="RefSeq" id="WP_230771297.1">
    <property type="nucleotide sequence ID" value="NZ_JAJNCT010000005.1"/>
</dbReference>
<keyword evidence="6 7" id="KW-0472">Membrane</keyword>
<keyword evidence="3" id="KW-1003">Cell membrane</keyword>
<dbReference type="Pfam" id="PF07681">
    <property type="entry name" value="DoxX"/>
    <property type="match status" value="1"/>
</dbReference>